<name>A0A518B2L9_9BACT</name>
<dbReference type="Proteomes" id="UP000317093">
    <property type="component" value="Chromosome"/>
</dbReference>
<keyword evidence="6" id="KW-1185">Reference proteome</keyword>
<dbReference type="RefSeq" id="WP_419193464.1">
    <property type="nucleotide sequence ID" value="NZ_CP036279.1"/>
</dbReference>
<protein>
    <recommendedName>
        <fullName evidence="4">Methyltransferase domain-containing protein</fullName>
    </recommendedName>
</protein>
<dbReference type="GO" id="GO:0008168">
    <property type="term" value="F:methyltransferase activity"/>
    <property type="evidence" value="ECO:0007669"/>
    <property type="project" value="UniProtKB-KW"/>
</dbReference>
<dbReference type="InterPro" id="IPR029063">
    <property type="entry name" value="SAM-dependent_MTases_sf"/>
</dbReference>
<dbReference type="PANTHER" id="PTHR43464">
    <property type="entry name" value="METHYLTRANSFERASE"/>
    <property type="match status" value="1"/>
</dbReference>
<feature type="domain" description="Methyltransferase" evidence="4">
    <location>
        <begin position="64"/>
        <end position="156"/>
    </location>
</feature>
<evidence type="ECO:0000256" key="3">
    <source>
        <dbReference type="ARBA" id="ARBA00022691"/>
    </source>
</evidence>
<proteinExistence type="predicted"/>
<dbReference type="InterPro" id="IPR041698">
    <property type="entry name" value="Methyltransf_25"/>
</dbReference>
<accession>A0A518B2L9</accession>
<dbReference type="EMBL" id="CP036279">
    <property type="protein sequence ID" value="QDU61176.1"/>
    <property type="molecule type" value="Genomic_DNA"/>
</dbReference>
<dbReference type="SUPFAM" id="SSF53335">
    <property type="entry name" value="S-adenosyl-L-methionine-dependent methyltransferases"/>
    <property type="match status" value="1"/>
</dbReference>
<gene>
    <name evidence="5" type="ORF">Pan216_20300</name>
</gene>
<evidence type="ECO:0000313" key="5">
    <source>
        <dbReference type="EMBL" id="QDU61176.1"/>
    </source>
</evidence>
<keyword evidence="3" id="KW-0949">S-adenosyl-L-methionine</keyword>
<dbReference type="KEGG" id="knv:Pan216_20300"/>
<organism evidence="5 6">
    <name type="scientific">Kolteria novifilia</name>
    <dbReference type="NCBI Taxonomy" id="2527975"/>
    <lineage>
        <taxon>Bacteria</taxon>
        <taxon>Pseudomonadati</taxon>
        <taxon>Planctomycetota</taxon>
        <taxon>Planctomycetia</taxon>
        <taxon>Kolteriales</taxon>
        <taxon>Kolteriaceae</taxon>
        <taxon>Kolteria</taxon>
    </lineage>
</organism>
<keyword evidence="1" id="KW-0489">Methyltransferase</keyword>
<evidence type="ECO:0000313" key="6">
    <source>
        <dbReference type="Proteomes" id="UP000317093"/>
    </source>
</evidence>
<evidence type="ECO:0000256" key="2">
    <source>
        <dbReference type="ARBA" id="ARBA00022679"/>
    </source>
</evidence>
<dbReference type="GO" id="GO:0032259">
    <property type="term" value="P:methylation"/>
    <property type="evidence" value="ECO:0007669"/>
    <property type="project" value="UniProtKB-KW"/>
</dbReference>
<keyword evidence="2" id="KW-0808">Transferase</keyword>
<dbReference type="PANTHER" id="PTHR43464:SF19">
    <property type="entry name" value="UBIQUINONE BIOSYNTHESIS O-METHYLTRANSFERASE, MITOCHONDRIAL"/>
    <property type="match status" value="1"/>
</dbReference>
<dbReference type="Pfam" id="PF13649">
    <property type="entry name" value="Methyltransf_25"/>
    <property type="match status" value="1"/>
</dbReference>
<dbReference type="AlphaFoldDB" id="A0A518B2L9"/>
<reference evidence="5 6" key="1">
    <citation type="submission" date="2019-02" db="EMBL/GenBank/DDBJ databases">
        <title>Deep-cultivation of Planctomycetes and their phenomic and genomic characterization uncovers novel biology.</title>
        <authorList>
            <person name="Wiegand S."/>
            <person name="Jogler M."/>
            <person name="Boedeker C."/>
            <person name="Pinto D."/>
            <person name="Vollmers J."/>
            <person name="Rivas-Marin E."/>
            <person name="Kohn T."/>
            <person name="Peeters S.H."/>
            <person name="Heuer A."/>
            <person name="Rast P."/>
            <person name="Oberbeckmann S."/>
            <person name="Bunk B."/>
            <person name="Jeske O."/>
            <person name="Meyerdierks A."/>
            <person name="Storesund J.E."/>
            <person name="Kallscheuer N."/>
            <person name="Luecker S."/>
            <person name="Lage O.M."/>
            <person name="Pohl T."/>
            <person name="Merkel B.J."/>
            <person name="Hornburger P."/>
            <person name="Mueller R.-W."/>
            <person name="Bruemmer F."/>
            <person name="Labrenz M."/>
            <person name="Spormann A.M."/>
            <person name="Op den Camp H."/>
            <person name="Overmann J."/>
            <person name="Amann R."/>
            <person name="Jetten M.S.M."/>
            <person name="Mascher T."/>
            <person name="Medema M.H."/>
            <person name="Devos D.P."/>
            <person name="Kaster A.-K."/>
            <person name="Ovreas L."/>
            <person name="Rohde M."/>
            <person name="Galperin M.Y."/>
            <person name="Jogler C."/>
        </authorList>
    </citation>
    <scope>NUCLEOTIDE SEQUENCE [LARGE SCALE GENOMIC DNA]</scope>
    <source>
        <strain evidence="5 6">Pan216</strain>
    </source>
</reference>
<sequence>MLFPDLSARHLEPEIMDQAELDRGAHRQALKGLARLNAVTSSARILWGPLRRFCESRRGSTTRVLDIACGGADVTVRLATWARRRGFTLEVAGCDRSPVALEEARANAARADVAMELFPFDLDHDPIPSGYDVLTASLFLHHLDEERSIALLRNLAGAAGHLVLVHDLVRGPLGYALAYTGCHFLTSSYVVRTDGPLSVRAAYTVKEVERLAQAAGMDGCHVHRRWLQRLLLTWMRP</sequence>
<evidence type="ECO:0000259" key="4">
    <source>
        <dbReference type="Pfam" id="PF13649"/>
    </source>
</evidence>
<evidence type="ECO:0000256" key="1">
    <source>
        <dbReference type="ARBA" id="ARBA00022603"/>
    </source>
</evidence>
<dbReference type="Gene3D" id="3.40.50.150">
    <property type="entry name" value="Vaccinia Virus protein VP39"/>
    <property type="match status" value="1"/>
</dbReference>